<comment type="caution">
    <text evidence="2">The sequence shown here is derived from an EMBL/GenBank/DDBJ whole genome shotgun (WGS) entry which is preliminary data.</text>
</comment>
<feature type="region of interest" description="Disordered" evidence="1">
    <location>
        <begin position="1"/>
        <end position="21"/>
    </location>
</feature>
<organism evidence="2 3">
    <name type="scientific">Bifidobacterium subtile</name>
    <dbReference type="NCBI Taxonomy" id="77635"/>
    <lineage>
        <taxon>Bacteria</taxon>
        <taxon>Bacillati</taxon>
        <taxon>Actinomycetota</taxon>
        <taxon>Actinomycetes</taxon>
        <taxon>Bifidobacteriales</taxon>
        <taxon>Bifidobacteriaceae</taxon>
        <taxon>Bifidobacterium</taxon>
    </lineage>
</organism>
<keyword evidence="3" id="KW-1185">Reference proteome</keyword>
<sequence length="176" mass="19627">MTQHMHHDITVAPVKDAPRPKIGDRPAAKDGFIRLELSGEPVSYHISWCFGAAADAVESMDCNELATRSCRMACLIADMIRGRPVSSSLQRSVTDSCLKRLETVSYLLDNHMRTHEDLKAQLRYLPAVPLSMHGVFVSETKLDMAVHLGIGQSNYWVNLILRLAGSRWLCVYADMG</sequence>
<gene>
    <name evidence="2" type="ORF">BISU_1806</name>
</gene>
<proteinExistence type="predicted"/>
<evidence type="ECO:0000313" key="2">
    <source>
        <dbReference type="EMBL" id="KFJ01792.1"/>
    </source>
</evidence>
<protein>
    <submittedName>
        <fullName evidence="2">Uncharacterized protein</fullName>
    </submittedName>
</protein>
<dbReference type="EMBL" id="JGZR01000009">
    <property type="protein sequence ID" value="KFJ01792.1"/>
    <property type="molecule type" value="Genomic_DNA"/>
</dbReference>
<dbReference type="Proteomes" id="UP000029055">
    <property type="component" value="Unassembled WGS sequence"/>
</dbReference>
<name>A0A087E1Z1_9BIFI</name>
<evidence type="ECO:0000256" key="1">
    <source>
        <dbReference type="SAM" id="MobiDB-lite"/>
    </source>
</evidence>
<dbReference type="STRING" id="77635.BISU_1806"/>
<evidence type="ECO:0000313" key="3">
    <source>
        <dbReference type="Proteomes" id="UP000029055"/>
    </source>
</evidence>
<dbReference type="AlphaFoldDB" id="A0A087E1Z1"/>
<reference evidence="2 3" key="1">
    <citation type="submission" date="2014-03" db="EMBL/GenBank/DDBJ databases">
        <title>Genomics of Bifidobacteria.</title>
        <authorList>
            <person name="Ventura M."/>
            <person name="Milani C."/>
            <person name="Lugli G.A."/>
        </authorList>
    </citation>
    <scope>NUCLEOTIDE SEQUENCE [LARGE SCALE GENOMIC DNA]</scope>
    <source>
        <strain evidence="2 3">LMG 11597</strain>
    </source>
</reference>
<dbReference type="eggNOG" id="ENOG5032AI7">
    <property type="taxonomic scope" value="Bacteria"/>
</dbReference>
<dbReference type="RefSeq" id="WP_051246284.1">
    <property type="nucleotide sequence ID" value="NZ_CP062939.1"/>
</dbReference>
<accession>A0A087E1Z1</accession>